<name>A0AAV2EE03_9ROSI</name>
<organism evidence="1 2">
    <name type="scientific">Linum trigynum</name>
    <dbReference type="NCBI Taxonomy" id="586398"/>
    <lineage>
        <taxon>Eukaryota</taxon>
        <taxon>Viridiplantae</taxon>
        <taxon>Streptophyta</taxon>
        <taxon>Embryophyta</taxon>
        <taxon>Tracheophyta</taxon>
        <taxon>Spermatophyta</taxon>
        <taxon>Magnoliopsida</taxon>
        <taxon>eudicotyledons</taxon>
        <taxon>Gunneridae</taxon>
        <taxon>Pentapetalae</taxon>
        <taxon>rosids</taxon>
        <taxon>fabids</taxon>
        <taxon>Malpighiales</taxon>
        <taxon>Linaceae</taxon>
        <taxon>Linum</taxon>
    </lineage>
</organism>
<dbReference type="EMBL" id="OZ034817">
    <property type="protein sequence ID" value="CAL1383828.1"/>
    <property type="molecule type" value="Genomic_DNA"/>
</dbReference>
<sequence length="78" mass="8624">MIAKGRHAPHRDCLPVMIRYGQAATAAYLAPYATVRVAVGTDLSRPLNIYEWKSGGRLVKFALFVWGGGNWEFGTVGW</sequence>
<proteinExistence type="predicted"/>
<gene>
    <name evidence="1" type="ORF">LTRI10_LOCUS25072</name>
</gene>
<accession>A0AAV2EE03</accession>
<evidence type="ECO:0000313" key="1">
    <source>
        <dbReference type="EMBL" id="CAL1383828.1"/>
    </source>
</evidence>
<keyword evidence="2" id="KW-1185">Reference proteome</keyword>
<protein>
    <submittedName>
        <fullName evidence="1">Uncharacterized protein</fullName>
    </submittedName>
</protein>
<evidence type="ECO:0000313" key="2">
    <source>
        <dbReference type="Proteomes" id="UP001497516"/>
    </source>
</evidence>
<dbReference type="Proteomes" id="UP001497516">
    <property type="component" value="Chromosome 4"/>
</dbReference>
<dbReference type="AlphaFoldDB" id="A0AAV2EE03"/>
<reference evidence="1 2" key="1">
    <citation type="submission" date="2024-04" db="EMBL/GenBank/DDBJ databases">
        <authorList>
            <person name="Fracassetti M."/>
        </authorList>
    </citation>
    <scope>NUCLEOTIDE SEQUENCE [LARGE SCALE GENOMIC DNA]</scope>
</reference>